<protein>
    <submittedName>
        <fullName evidence="2">Uncharacterized protein</fullName>
    </submittedName>
</protein>
<proteinExistence type="predicted"/>
<feature type="transmembrane region" description="Helical" evidence="1">
    <location>
        <begin position="23"/>
        <end position="42"/>
    </location>
</feature>
<dbReference type="AlphaFoldDB" id="A0A2P2NCG5"/>
<dbReference type="EMBL" id="GGEC01059685">
    <property type="protein sequence ID" value="MBX40169.1"/>
    <property type="molecule type" value="Transcribed_RNA"/>
</dbReference>
<reference evidence="2" key="1">
    <citation type="submission" date="2018-02" db="EMBL/GenBank/DDBJ databases">
        <title>Rhizophora mucronata_Transcriptome.</title>
        <authorList>
            <person name="Meera S.P."/>
            <person name="Sreeshan A."/>
            <person name="Augustine A."/>
        </authorList>
    </citation>
    <scope>NUCLEOTIDE SEQUENCE</scope>
    <source>
        <tissue evidence="2">Leaf</tissue>
    </source>
</reference>
<keyword evidence="1" id="KW-0472">Membrane</keyword>
<name>A0A2P2NCG5_RHIMU</name>
<sequence>MEKIFFPTNLIGWMLLNSKFNGILLRFTIFGSFAIFFVQSYVPFNI</sequence>
<keyword evidence="1" id="KW-0812">Transmembrane</keyword>
<evidence type="ECO:0000256" key="1">
    <source>
        <dbReference type="SAM" id="Phobius"/>
    </source>
</evidence>
<organism evidence="2">
    <name type="scientific">Rhizophora mucronata</name>
    <name type="common">Asiatic mangrove</name>
    <dbReference type="NCBI Taxonomy" id="61149"/>
    <lineage>
        <taxon>Eukaryota</taxon>
        <taxon>Viridiplantae</taxon>
        <taxon>Streptophyta</taxon>
        <taxon>Embryophyta</taxon>
        <taxon>Tracheophyta</taxon>
        <taxon>Spermatophyta</taxon>
        <taxon>Magnoliopsida</taxon>
        <taxon>eudicotyledons</taxon>
        <taxon>Gunneridae</taxon>
        <taxon>Pentapetalae</taxon>
        <taxon>rosids</taxon>
        <taxon>fabids</taxon>
        <taxon>Malpighiales</taxon>
        <taxon>Rhizophoraceae</taxon>
        <taxon>Rhizophora</taxon>
    </lineage>
</organism>
<accession>A0A2P2NCG5</accession>
<keyword evidence="1" id="KW-1133">Transmembrane helix</keyword>
<evidence type="ECO:0000313" key="2">
    <source>
        <dbReference type="EMBL" id="MBX40169.1"/>
    </source>
</evidence>